<evidence type="ECO:0000313" key="2">
    <source>
        <dbReference type="EMBL" id="KAF2658355.1"/>
    </source>
</evidence>
<reference evidence="2" key="1">
    <citation type="journal article" date="2020" name="Stud. Mycol.">
        <title>101 Dothideomycetes genomes: a test case for predicting lifestyles and emergence of pathogens.</title>
        <authorList>
            <person name="Haridas S."/>
            <person name="Albert R."/>
            <person name="Binder M."/>
            <person name="Bloem J."/>
            <person name="Labutti K."/>
            <person name="Salamov A."/>
            <person name="Andreopoulos B."/>
            <person name="Baker S."/>
            <person name="Barry K."/>
            <person name="Bills G."/>
            <person name="Bluhm B."/>
            <person name="Cannon C."/>
            <person name="Castanera R."/>
            <person name="Culley D."/>
            <person name="Daum C."/>
            <person name="Ezra D."/>
            <person name="Gonzalez J."/>
            <person name="Henrissat B."/>
            <person name="Kuo A."/>
            <person name="Liang C."/>
            <person name="Lipzen A."/>
            <person name="Lutzoni F."/>
            <person name="Magnuson J."/>
            <person name="Mondo S."/>
            <person name="Nolan M."/>
            <person name="Ohm R."/>
            <person name="Pangilinan J."/>
            <person name="Park H.-J."/>
            <person name="Ramirez L."/>
            <person name="Alfaro M."/>
            <person name="Sun H."/>
            <person name="Tritt A."/>
            <person name="Yoshinaga Y."/>
            <person name="Zwiers L.-H."/>
            <person name="Turgeon B."/>
            <person name="Goodwin S."/>
            <person name="Spatafora J."/>
            <person name="Crous P."/>
            <person name="Grigoriev I."/>
        </authorList>
    </citation>
    <scope>NUCLEOTIDE SEQUENCE</scope>
    <source>
        <strain evidence="2">CBS 122681</strain>
    </source>
</reference>
<feature type="region of interest" description="Disordered" evidence="1">
    <location>
        <begin position="266"/>
        <end position="319"/>
    </location>
</feature>
<feature type="compositionally biased region" description="Basic and acidic residues" evidence="1">
    <location>
        <begin position="284"/>
        <end position="305"/>
    </location>
</feature>
<dbReference type="AlphaFoldDB" id="A0A6A6TED0"/>
<protein>
    <submittedName>
        <fullName evidence="2">Uncharacterized protein</fullName>
    </submittedName>
</protein>
<dbReference type="EMBL" id="MU004315">
    <property type="protein sequence ID" value="KAF2658355.1"/>
    <property type="molecule type" value="Genomic_DNA"/>
</dbReference>
<sequence>MPASCNYDRPIPNPPTTSTACSVPIGGSNTTILDTCCNGHINPFKQYGAPGEDTCYQYCTTQAGVDVQNCLRNKLGNGTDDTSPLFMCYNVVEGKGTSNDYEGTAVRTHGKMSVGMVLWASLVVYHQINMSRHVAAELEEHTKVKIAYADLVLHQPQPTRPVHATATWLHDDEYLEKFSAALRRDEVSPSSSPGSLSPELLSPELLSPELLSPATLASRPFSPEYSFPEGIEPYEAPSNIATHLPDPVSQSLWTRHELSLRAMEDALPPPVEPPVRVQASKWPSSRDKDAHEQFFKRHDTPHPEDTDLEAQAGDAAVKRRSQFKDRLKALFKGGRSRSSAQDF</sequence>
<dbReference type="OrthoDB" id="3682427at2759"/>
<evidence type="ECO:0000313" key="3">
    <source>
        <dbReference type="Proteomes" id="UP000799324"/>
    </source>
</evidence>
<dbReference type="Proteomes" id="UP000799324">
    <property type="component" value="Unassembled WGS sequence"/>
</dbReference>
<evidence type="ECO:0000256" key="1">
    <source>
        <dbReference type="SAM" id="MobiDB-lite"/>
    </source>
</evidence>
<accession>A0A6A6TED0</accession>
<organism evidence="2 3">
    <name type="scientific">Lophiostoma macrostomum CBS 122681</name>
    <dbReference type="NCBI Taxonomy" id="1314788"/>
    <lineage>
        <taxon>Eukaryota</taxon>
        <taxon>Fungi</taxon>
        <taxon>Dikarya</taxon>
        <taxon>Ascomycota</taxon>
        <taxon>Pezizomycotina</taxon>
        <taxon>Dothideomycetes</taxon>
        <taxon>Pleosporomycetidae</taxon>
        <taxon>Pleosporales</taxon>
        <taxon>Lophiostomataceae</taxon>
        <taxon>Lophiostoma</taxon>
    </lineage>
</organism>
<keyword evidence="3" id="KW-1185">Reference proteome</keyword>
<name>A0A6A6TED0_9PLEO</name>
<proteinExistence type="predicted"/>
<gene>
    <name evidence="2" type="ORF">K491DRAFT_676404</name>
</gene>